<evidence type="ECO:0000313" key="1">
    <source>
        <dbReference type="EMBL" id="SDF00778.1"/>
    </source>
</evidence>
<dbReference type="AlphaFoldDB" id="A0A1G7HK60"/>
<organism evidence="1 2">
    <name type="scientific">Cellulophaga baltica</name>
    <dbReference type="NCBI Taxonomy" id="76594"/>
    <lineage>
        <taxon>Bacteria</taxon>
        <taxon>Pseudomonadati</taxon>
        <taxon>Bacteroidota</taxon>
        <taxon>Flavobacteriia</taxon>
        <taxon>Flavobacteriales</taxon>
        <taxon>Flavobacteriaceae</taxon>
        <taxon>Cellulophaga</taxon>
    </lineage>
</organism>
<gene>
    <name evidence="1" type="ORF">SAMN04487992_106126</name>
</gene>
<dbReference type="Proteomes" id="UP000182114">
    <property type="component" value="Unassembled WGS sequence"/>
</dbReference>
<name>A0A1G7HK60_9FLAO</name>
<proteinExistence type="predicted"/>
<sequence length="367" mass="43291">MQTNKSGGYIFSIFSFSMIRMRLLDKLVLLTVGFITFLGCAQNKNDMTKNFNLDQYIDRIASEVKHYPKEPMYYLRINQLNCVYQVLVNDRLVDENYSLSQYATAIGINSSILKSGPQKITYRLYPIGDLIKEEYGEGETVTTLLDNTEITIEVIRVDDINTYKSIVDDEKLILRHESKNDKNTDKFVGSGLPYYEYTFTFDAQVPYEIEGWTNAIDLRKLDQEKLELAVVNHYKKMQQLYKANDAASIMTMEYPMFRRVAITEYRDRTYIKEMVQELYEPIQIPNKDYQPIIDYKVEYFGDGRVICLWHPSIFEKPDLDPRLSRESSFYYIYLTEDNKRRARFQGILLSIPKDKHKKGEFNFEYAR</sequence>
<evidence type="ECO:0000313" key="2">
    <source>
        <dbReference type="Proteomes" id="UP000182114"/>
    </source>
</evidence>
<dbReference type="EMBL" id="FNBD01000006">
    <property type="protein sequence ID" value="SDF00778.1"/>
    <property type="molecule type" value="Genomic_DNA"/>
</dbReference>
<keyword evidence="2" id="KW-1185">Reference proteome</keyword>
<protein>
    <submittedName>
        <fullName evidence="1">Uncharacterized protein</fullName>
    </submittedName>
</protein>
<reference evidence="2" key="1">
    <citation type="submission" date="2016-10" db="EMBL/GenBank/DDBJ databases">
        <authorList>
            <person name="Varghese N."/>
            <person name="Submissions S."/>
        </authorList>
    </citation>
    <scope>NUCLEOTIDE SEQUENCE [LARGE SCALE GENOMIC DNA]</scope>
    <source>
        <strain evidence="2">DSM 24729</strain>
    </source>
</reference>
<accession>A0A1G7HK60</accession>